<gene>
    <name evidence="1" type="ORF">CCAM_LOCUS22402</name>
</gene>
<sequence length="77" mass="8814">METCPRQVLENLTSLKIIVVFPLHQCLKCFHLNPLTTRVVVSASRVLKSSRLNKARRTNACVELAKRWAITIVEIVR</sequence>
<dbReference type="EMBL" id="OOIL02002123">
    <property type="protein sequence ID" value="VFQ80626.1"/>
    <property type="molecule type" value="Genomic_DNA"/>
</dbReference>
<evidence type="ECO:0000313" key="1">
    <source>
        <dbReference type="EMBL" id="VFQ80626.1"/>
    </source>
</evidence>
<evidence type="ECO:0000313" key="2">
    <source>
        <dbReference type="Proteomes" id="UP000595140"/>
    </source>
</evidence>
<dbReference type="Proteomes" id="UP000595140">
    <property type="component" value="Unassembled WGS sequence"/>
</dbReference>
<keyword evidence="2" id="KW-1185">Reference proteome</keyword>
<name>A0A484LXD3_9ASTE</name>
<proteinExistence type="predicted"/>
<dbReference type="AlphaFoldDB" id="A0A484LXD3"/>
<organism evidence="1 2">
    <name type="scientific">Cuscuta campestris</name>
    <dbReference type="NCBI Taxonomy" id="132261"/>
    <lineage>
        <taxon>Eukaryota</taxon>
        <taxon>Viridiplantae</taxon>
        <taxon>Streptophyta</taxon>
        <taxon>Embryophyta</taxon>
        <taxon>Tracheophyta</taxon>
        <taxon>Spermatophyta</taxon>
        <taxon>Magnoliopsida</taxon>
        <taxon>eudicotyledons</taxon>
        <taxon>Gunneridae</taxon>
        <taxon>Pentapetalae</taxon>
        <taxon>asterids</taxon>
        <taxon>lamiids</taxon>
        <taxon>Solanales</taxon>
        <taxon>Convolvulaceae</taxon>
        <taxon>Cuscuteae</taxon>
        <taxon>Cuscuta</taxon>
        <taxon>Cuscuta subgen. Grammica</taxon>
        <taxon>Cuscuta sect. Cleistogrammica</taxon>
    </lineage>
</organism>
<accession>A0A484LXD3</accession>
<protein>
    <submittedName>
        <fullName evidence="1">Uncharacterized protein</fullName>
    </submittedName>
</protein>
<reference evidence="1 2" key="1">
    <citation type="submission" date="2018-04" db="EMBL/GenBank/DDBJ databases">
        <authorList>
            <person name="Vogel A."/>
        </authorList>
    </citation>
    <scope>NUCLEOTIDE SEQUENCE [LARGE SCALE GENOMIC DNA]</scope>
</reference>